<dbReference type="Pfam" id="PF09356">
    <property type="entry name" value="Phage_BR0599"/>
    <property type="match status" value="1"/>
</dbReference>
<keyword evidence="3" id="KW-1185">Reference proteome</keyword>
<evidence type="ECO:0000259" key="1">
    <source>
        <dbReference type="Pfam" id="PF09356"/>
    </source>
</evidence>
<feature type="domain" description="Bacteriophage phiJL001 Gp84 C-terminal" evidence="1">
    <location>
        <begin position="211"/>
        <end position="273"/>
    </location>
</feature>
<reference evidence="2 3" key="1">
    <citation type="submission" date="2017-07" db="EMBL/GenBank/DDBJ databases">
        <title>Complete Genome Sequence of the Klebsiella phage YMC16/01/N133_KPN_BP.</title>
        <authorList>
            <person name="Jeon J."/>
            <person name="Yong D."/>
            <person name="Lee K."/>
        </authorList>
    </citation>
    <scope>NUCLEOTIDE SEQUENCE [LARGE SCALE GENOMIC DNA]</scope>
</reference>
<evidence type="ECO:0000313" key="2">
    <source>
        <dbReference type="EMBL" id="ASW27648.1"/>
    </source>
</evidence>
<evidence type="ECO:0000313" key="3">
    <source>
        <dbReference type="Proteomes" id="UP000221999"/>
    </source>
</evidence>
<gene>
    <name evidence="2" type="ORF">KPNN133_029</name>
</gene>
<name>A0A248XCY2_9CAUD</name>
<proteinExistence type="predicted"/>
<protein>
    <submittedName>
        <fullName evidence="2">Putative tail assembly protein</fullName>
    </submittedName>
</protein>
<sequence length="281" mass="30730">MAYDDIEDSVDNGEPLFFYEFIYDVAPGAAYRYVADTQRRVMSGKVWQPFAIKHDEITVSGSLDKQTLTVTARNDIAITALYIAGSPSREVQVNIWRGHADTTDIVMEWTGRLLNCAWKGPDIEMSCESLSTALTAIGLRRKYQRGCPHTLYGKACRASRLAHTENGTVTTVNNKLDVNVTLSGAETGFTASNLIGGVFRATVDSGITEIRAITGATLIGGRQWRLSLMSQIPEVRTGLAVSVSKGCPHTFDACRDTFQNAANYGGCANIPEKNPFTNNQF</sequence>
<dbReference type="Proteomes" id="UP000221999">
    <property type="component" value="Segment"/>
</dbReference>
<accession>A0A248XCY2</accession>
<dbReference type="EMBL" id="MF476925">
    <property type="protein sequence ID" value="ASW27648.1"/>
    <property type="molecule type" value="Genomic_DNA"/>
</dbReference>
<organism evidence="2 3">
    <name type="scientific">Klebsiella phage YMC16/01/N133_KPN_BP</name>
    <dbReference type="NCBI Taxonomy" id="2026102"/>
    <lineage>
        <taxon>Viruses</taxon>
        <taxon>Duplodnaviria</taxon>
        <taxon>Heunggongvirae</taxon>
        <taxon>Uroviricota</taxon>
        <taxon>Caudoviricetes</taxon>
        <taxon>Casjensviridae</taxon>
        <taxon>Seodaemunguvirus</taxon>
        <taxon>Seodaemunguvirus YMC16-01N133</taxon>
    </lineage>
</organism>
<dbReference type="InterPro" id="IPR018964">
    <property type="entry name" value="Phage_phiJL001_Gp84_C"/>
</dbReference>